<gene>
    <name evidence="2" type="ORF">PENTCL1PPCAC_17041</name>
</gene>
<keyword evidence="3" id="KW-1185">Reference proteome</keyword>
<keyword evidence="1" id="KW-0812">Transmembrane</keyword>
<evidence type="ECO:0000313" key="3">
    <source>
        <dbReference type="Proteomes" id="UP001432027"/>
    </source>
</evidence>
<dbReference type="Proteomes" id="UP001432027">
    <property type="component" value="Unassembled WGS sequence"/>
</dbReference>
<feature type="transmembrane region" description="Helical" evidence="1">
    <location>
        <begin position="102"/>
        <end position="125"/>
    </location>
</feature>
<reference evidence="2" key="1">
    <citation type="submission" date="2023-10" db="EMBL/GenBank/DDBJ databases">
        <title>Genome assembly of Pristionchus species.</title>
        <authorList>
            <person name="Yoshida K."/>
            <person name="Sommer R.J."/>
        </authorList>
    </citation>
    <scope>NUCLEOTIDE SEQUENCE</scope>
    <source>
        <strain evidence="2">RS0144</strain>
    </source>
</reference>
<evidence type="ECO:0000313" key="2">
    <source>
        <dbReference type="EMBL" id="GMS94866.1"/>
    </source>
</evidence>
<evidence type="ECO:0000256" key="1">
    <source>
        <dbReference type="SAM" id="Phobius"/>
    </source>
</evidence>
<sequence>MKATTREIYNVDDDYRLVIFGSTSINTELNYGRSLFVLVIFYVMIPYVSSYTAFIIMLFLIRKRLQVSGVVLSKRTMQLQRSFFVMQLLQDCTPNHFLAQGFLPFAILSIPVSLFIAGAVLQLHLDLFTLLLTYTLWFCPVVQV</sequence>
<evidence type="ECO:0008006" key="4">
    <source>
        <dbReference type="Google" id="ProtNLM"/>
    </source>
</evidence>
<dbReference type="EMBL" id="BTSX01000004">
    <property type="protein sequence ID" value="GMS94866.1"/>
    <property type="molecule type" value="Genomic_DNA"/>
</dbReference>
<keyword evidence="1" id="KW-1133">Transmembrane helix</keyword>
<feature type="transmembrane region" description="Helical" evidence="1">
    <location>
        <begin position="35"/>
        <end position="61"/>
    </location>
</feature>
<name>A0AAV5TKK3_9BILA</name>
<keyword evidence="1" id="KW-0472">Membrane</keyword>
<proteinExistence type="predicted"/>
<accession>A0AAV5TKK3</accession>
<protein>
    <recommendedName>
        <fullName evidence="4">G protein-coupled receptor</fullName>
    </recommendedName>
</protein>
<organism evidence="2 3">
    <name type="scientific">Pristionchus entomophagus</name>
    <dbReference type="NCBI Taxonomy" id="358040"/>
    <lineage>
        <taxon>Eukaryota</taxon>
        <taxon>Metazoa</taxon>
        <taxon>Ecdysozoa</taxon>
        <taxon>Nematoda</taxon>
        <taxon>Chromadorea</taxon>
        <taxon>Rhabditida</taxon>
        <taxon>Rhabditina</taxon>
        <taxon>Diplogasteromorpha</taxon>
        <taxon>Diplogasteroidea</taxon>
        <taxon>Neodiplogasteridae</taxon>
        <taxon>Pristionchus</taxon>
    </lineage>
</organism>
<comment type="caution">
    <text evidence="2">The sequence shown here is derived from an EMBL/GenBank/DDBJ whole genome shotgun (WGS) entry which is preliminary data.</text>
</comment>
<feature type="non-terminal residue" evidence="2">
    <location>
        <position position="144"/>
    </location>
</feature>
<dbReference type="AlphaFoldDB" id="A0AAV5TKK3"/>